<comment type="caution">
    <text evidence="1">The sequence shown here is derived from an EMBL/GenBank/DDBJ whole genome shotgun (WGS) entry which is preliminary data.</text>
</comment>
<dbReference type="Proteomes" id="UP000789901">
    <property type="component" value="Unassembled WGS sequence"/>
</dbReference>
<organism evidence="1 2">
    <name type="scientific">Gigaspora margarita</name>
    <dbReference type="NCBI Taxonomy" id="4874"/>
    <lineage>
        <taxon>Eukaryota</taxon>
        <taxon>Fungi</taxon>
        <taxon>Fungi incertae sedis</taxon>
        <taxon>Mucoromycota</taxon>
        <taxon>Glomeromycotina</taxon>
        <taxon>Glomeromycetes</taxon>
        <taxon>Diversisporales</taxon>
        <taxon>Gigasporaceae</taxon>
        <taxon>Gigaspora</taxon>
    </lineage>
</organism>
<protein>
    <submittedName>
        <fullName evidence="1">34800_t:CDS:1</fullName>
    </submittedName>
</protein>
<evidence type="ECO:0000313" key="2">
    <source>
        <dbReference type="Proteomes" id="UP000789901"/>
    </source>
</evidence>
<evidence type="ECO:0000313" key="1">
    <source>
        <dbReference type="EMBL" id="CAG8715331.1"/>
    </source>
</evidence>
<proteinExistence type="predicted"/>
<feature type="non-terminal residue" evidence="1">
    <location>
        <position position="1"/>
    </location>
</feature>
<dbReference type="EMBL" id="CAJVQB010008187">
    <property type="protein sequence ID" value="CAG8715331.1"/>
    <property type="molecule type" value="Genomic_DNA"/>
</dbReference>
<sequence>MIKQILTASEVKALNKEEIKLMEIAKSIRIFEYNLKKLKLIQVRAAVARKSLEKKK</sequence>
<reference evidence="1 2" key="1">
    <citation type="submission" date="2021-06" db="EMBL/GenBank/DDBJ databases">
        <authorList>
            <person name="Kallberg Y."/>
            <person name="Tangrot J."/>
            <person name="Rosling A."/>
        </authorList>
    </citation>
    <scope>NUCLEOTIDE SEQUENCE [LARGE SCALE GENOMIC DNA]</scope>
    <source>
        <strain evidence="1 2">120-4 pot B 10/14</strain>
    </source>
</reference>
<name>A0ABN7V1B4_GIGMA</name>
<keyword evidence="2" id="KW-1185">Reference proteome</keyword>
<accession>A0ABN7V1B4</accession>
<gene>
    <name evidence="1" type="ORF">GMARGA_LOCUS13066</name>
</gene>